<dbReference type="EMBL" id="CP124691">
    <property type="protein sequence ID" value="WGX77826.1"/>
    <property type="molecule type" value="Genomic_DNA"/>
</dbReference>
<accession>A0ABY8RAF0</accession>
<keyword evidence="2" id="KW-1185">Reference proteome</keyword>
<dbReference type="Proteomes" id="UP001239169">
    <property type="component" value="Plasmid unnamed6"/>
</dbReference>
<gene>
    <name evidence="1" type="ORF">QJS64_21270</name>
</gene>
<name>A0ABY8RAF0_PARBF</name>
<evidence type="ECO:0000313" key="2">
    <source>
        <dbReference type="Proteomes" id="UP001239169"/>
    </source>
</evidence>
<organism evidence="1 2">
    <name type="scientific">Paraclostridium bifermentans</name>
    <name type="common">Clostridium bifermentans</name>
    <dbReference type="NCBI Taxonomy" id="1490"/>
    <lineage>
        <taxon>Bacteria</taxon>
        <taxon>Bacillati</taxon>
        <taxon>Bacillota</taxon>
        <taxon>Clostridia</taxon>
        <taxon>Peptostreptococcales</taxon>
        <taxon>Peptostreptococcaceae</taxon>
        <taxon>Paraclostridium</taxon>
    </lineage>
</organism>
<proteinExistence type="predicted"/>
<sequence length="79" mass="9165">MYKKLLIGFFILLLILILAYKQINKESSDSKVEVRGLTLKVSLVTVAYDVYRSNFKNVDEFNEDLYKIVESMGWIIING</sequence>
<reference evidence="1 2" key="1">
    <citation type="submission" date="2023-04" db="EMBL/GenBank/DDBJ databases">
        <title>Bacteria Genome Submission.</title>
        <authorList>
            <person name="Isaac P."/>
        </authorList>
    </citation>
    <scope>NUCLEOTIDE SEQUENCE [LARGE SCALE GENOMIC DNA]</scope>
    <source>
        <strain evidence="1 2">SampleS7P1</strain>
        <plasmid evidence="1 2">unnamed6</plasmid>
    </source>
</reference>
<evidence type="ECO:0000313" key="1">
    <source>
        <dbReference type="EMBL" id="WGX77826.1"/>
    </source>
</evidence>
<geneLocation type="plasmid" evidence="1 2">
    <name>unnamed6</name>
</geneLocation>
<protein>
    <submittedName>
        <fullName evidence="1">Uncharacterized protein</fullName>
    </submittedName>
</protein>
<keyword evidence="1" id="KW-0614">Plasmid</keyword>